<reference evidence="2 3" key="1">
    <citation type="submission" date="2015-12" db="EMBL/GenBank/DDBJ databases">
        <title>The genome of Folsomia candida.</title>
        <authorList>
            <person name="Faddeeva A."/>
            <person name="Derks M.F."/>
            <person name="Anvar Y."/>
            <person name="Smit S."/>
            <person name="Van Straalen N."/>
            <person name="Roelofs D."/>
        </authorList>
    </citation>
    <scope>NUCLEOTIDE SEQUENCE [LARGE SCALE GENOMIC DNA]</scope>
    <source>
        <strain evidence="2 3">VU population</strain>
        <tissue evidence="2">Whole body</tissue>
    </source>
</reference>
<evidence type="ECO:0000256" key="1">
    <source>
        <dbReference type="SAM" id="MobiDB-lite"/>
    </source>
</evidence>
<evidence type="ECO:0000313" key="3">
    <source>
        <dbReference type="Proteomes" id="UP000198287"/>
    </source>
</evidence>
<keyword evidence="3" id="KW-1185">Reference proteome</keyword>
<feature type="compositionally biased region" description="Basic and acidic residues" evidence="1">
    <location>
        <begin position="196"/>
        <end position="205"/>
    </location>
</feature>
<accession>A0A226D8C7</accession>
<feature type="compositionally biased region" description="Polar residues" evidence="1">
    <location>
        <begin position="1"/>
        <end position="17"/>
    </location>
</feature>
<dbReference type="Proteomes" id="UP000198287">
    <property type="component" value="Unassembled WGS sequence"/>
</dbReference>
<sequence length="443" mass="51319">MQTDESSSVSIDINQADDSGLLSEDMESSDEDVVILRRGGRKLRVICSDSEDDDDENVVFLDRSNPDPQPGSSRDMTVDLDLLENFHLRRYGKLSRNLRELECREELIDWLKEVEKNPSAGRATFDQRREELELAANWRQEDREHREIYFDIRITGSSVKGYWVLRAEGKRNVLSSYYAANMRLGASQARIDRNANYRNPEHPLHDSIQNSRKTTNEVRPPMDIVYVASLIHPDNMGVDLWETIKSIEPVQQGNKMRDYVGKYNGNKGRFSMRGSNFTKPGGNQEIYNRTVDSDDSVYCVEKKIILCNSTYTKEIGEGFLMAYGHKYNEIHGVERYIMTEAATPPADLIKKAHKYAVDGVPMFEFVEDLDRSNPPLWATLDLVTTLPYTICKKDLIIRYDPNFPDDKRHYKSFKNFDRLVEEFGYPPEEYFITIDGSRNHLRY</sequence>
<protein>
    <submittedName>
        <fullName evidence="2">Uncharacterized protein</fullName>
    </submittedName>
</protein>
<organism evidence="2 3">
    <name type="scientific">Folsomia candida</name>
    <name type="common">Springtail</name>
    <dbReference type="NCBI Taxonomy" id="158441"/>
    <lineage>
        <taxon>Eukaryota</taxon>
        <taxon>Metazoa</taxon>
        <taxon>Ecdysozoa</taxon>
        <taxon>Arthropoda</taxon>
        <taxon>Hexapoda</taxon>
        <taxon>Collembola</taxon>
        <taxon>Entomobryomorpha</taxon>
        <taxon>Isotomoidea</taxon>
        <taxon>Isotomidae</taxon>
        <taxon>Proisotominae</taxon>
        <taxon>Folsomia</taxon>
    </lineage>
</organism>
<name>A0A226D8C7_FOLCA</name>
<proteinExistence type="predicted"/>
<feature type="region of interest" description="Disordered" evidence="1">
    <location>
        <begin position="1"/>
        <end position="30"/>
    </location>
</feature>
<comment type="caution">
    <text evidence="2">The sequence shown here is derived from an EMBL/GenBank/DDBJ whole genome shotgun (WGS) entry which is preliminary data.</text>
</comment>
<feature type="region of interest" description="Disordered" evidence="1">
    <location>
        <begin position="57"/>
        <end position="76"/>
    </location>
</feature>
<feature type="region of interest" description="Disordered" evidence="1">
    <location>
        <begin position="196"/>
        <end position="215"/>
    </location>
</feature>
<dbReference type="EMBL" id="LNIX01000033">
    <property type="protein sequence ID" value="OXA40506.1"/>
    <property type="molecule type" value="Genomic_DNA"/>
</dbReference>
<dbReference type="AlphaFoldDB" id="A0A226D8C7"/>
<gene>
    <name evidence="2" type="ORF">Fcan01_24794</name>
</gene>
<evidence type="ECO:0000313" key="2">
    <source>
        <dbReference type="EMBL" id="OXA40506.1"/>
    </source>
</evidence>